<gene>
    <name evidence="2" type="ORF">E1301_Tti009102</name>
</gene>
<sequence>MVEEIHQKSAYQDSRGESVTVTDVLLAEALGTNAVYGNIQYLGGTDYLVHIQSIPEWAFMVQLKGRLSGSPRSSPVHFQRQSPTQQRSSGIKMMAESQNILQPGIPLNVSFKLTNNGTAGHYTIKAQNDRGFKVSVPSFLNVEARGSAQGSVTLTDPSNTESGTDVTFTIEAEAPGSADLNYVTLRLTVTAEVTDVSRPVCKLMSIKSDCPLECSSASWELFANFTDGNGGGAGGCG</sequence>
<dbReference type="Pfam" id="PF23619">
    <property type="entry name" value="Ig_VWA7"/>
    <property type="match status" value="1"/>
</dbReference>
<organism evidence="2 3">
    <name type="scientific">Triplophysa tibetana</name>
    <dbReference type="NCBI Taxonomy" id="1572043"/>
    <lineage>
        <taxon>Eukaryota</taxon>
        <taxon>Metazoa</taxon>
        <taxon>Chordata</taxon>
        <taxon>Craniata</taxon>
        <taxon>Vertebrata</taxon>
        <taxon>Euteleostomi</taxon>
        <taxon>Actinopterygii</taxon>
        <taxon>Neopterygii</taxon>
        <taxon>Teleostei</taxon>
        <taxon>Ostariophysi</taxon>
        <taxon>Cypriniformes</taxon>
        <taxon>Nemacheilidae</taxon>
        <taxon>Triplophysa</taxon>
    </lineage>
</organism>
<dbReference type="AlphaFoldDB" id="A0A5A9PJ76"/>
<dbReference type="InterPro" id="IPR057615">
    <property type="entry name" value="Ig_VWA7"/>
</dbReference>
<protein>
    <recommendedName>
        <fullName evidence="1">VWA7 Ig-like domain-containing protein</fullName>
    </recommendedName>
</protein>
<evidence type="ECO:0000313" key="3">
    <source>
        <dbReference type="Proteomes" id="UP000324632"/>
    </source>
</evidence>
<dbReference type="InterPro" id="IPR052577">
    <property type="entry name" value="VWA7"/>
</dbReference>
<reference evidence="2 3" key="1">
    <citation type="journal article" date="2019" name="Mol. Ecol. Resour.">
        <title>Chromosome-level genome assembly of Triplophysa tibetana, a fish adapted to the harsh high-altitude environment of the Tibetan Plateau.</title>
        <authorList>
            <person name="Yang X."/>
            <person name="Liu H."/>
            <person name="Ma Z."/>
            <person name="Zou Y."/>
            <person name="Zou M."/>
            <person name="Mao Y."/>
            <person name="Li X."/>
            <person name="Wang H."/>
            <person name="Chen T."/>
            <person name="Wang W."/>
            <person name="Yang R."/>
        </authorList>
    </citation>
    <scope>NUCLEOTIDE SEQUENCE [LARGE SCALE GENOMIC DNA]</scope>
    <source>
        <strain evidence="2">TTIB1903HZAU</strain>
        <tissue evidence="2">Muscle</tissue>
    </source>
</reference>
<feature type="domain" description="VWA7 Ig-like" evidence="1">
    <location>
        <begin position="94"/>
        <end position="191"/>
    </location>
</feature>
<accession>A0A5A9PJ76</accession>
<evidence type="ECO:0000259" key="1">
    <source>
        <dbReference type="Pfam" id="PF23619"/>
    </source>
</evidence>
<proteinExistence type="predicted"/>
<evidence type="ECO:0000313" key="2">
    <source>
        <dbReference type="EMBL" id="KAA0722150.1"/>
    </source>
</evidence>
<dbReference type="Proteomes" id="UP000324632">
    <property type="component" value="Chromosome 4"/>
</dbReference>
<keyword evidence="3" id="KW-1185">Reference proteome</keyword>
<dbReference type="PANTHER" id="PTHR14905">
    <property type="entry name" value="NG37"/>
    <property type="match status" value="1"/>
</dbReference>
<dbReference type="PANTHER" id="PTHR14905:SF18">
    <property type="entry name" value="VON WILLEBRAND FACTOR A DOMAIN-CONTAINING 10, TANDEM DUPLICATE 1-RELATED"/>
    <property type="match status" value="1"/>
</dbReference>
<name>A0A5A9PJ76_9TELE</name>
<dbReference type="EMBL" id="SOYY01000004">
    <property type="protein sequence ID" value="KAA0722150.1"/>
    <property type="molecule type" value="Genomic_DNA"/>
</dbReference>
<comment type="caution">
    <text evidence="2">The sequence shown here is derived from an EMBL/GenBank/DDBJ whole genome shotgun (WGS) entry which is preliminary data.</text>
</comment>